<accession>A0A0C9UBI4</accession>
<protein>
    <submittedName>
        <fullName evidence="2">Uncharacterized protein</fullName>
    </submittedName>
</protein>
<evidence type="ECO:0000256" key="1">
    <source>
        <dbReference type="SAM" id="MobiDB-lite"/>
    </source>
</evidence>
<feature type="region of interest" description="Disordered" evidence="1">
    <location>
        <begin position="33"/>
        <end position="64"/>
    </location>
</feature>
<dbReference type="HOGENOM" id="CLU_2147476_0_0_1"/>
<dbReference type="EMBL" id="KN837902">
    <property type="protein sequence ID" value="KIJ22866.1"/>
    <property type="molecule type" value="Genomic_DNA"/>
</dbReference>
<keyword evidence="3" id="KW-1185">Reference proteome</keyword>
<sequence length="112" mass="12190">MALSSVLCADRTVLTNVQVSQYPTYCNSYIKRQETPATDSPEHQSHSQSPAGAQSPGKATVPPELAALDITDDIAKKKPDPFLGFYSDVYRGVREVESSRSIQHVVAIKSIP</sequence>
<organism evidence="2 3">
    <name type="scientific">Sphaerobolus stellatus (strain SS14)</name>
    <dbReference type="NCBI Taxonomy" id="990650"/>
    <lineage>
        <taxon>Eukaryota</taxon>
        <taxon>Fungi</taxon>
        <taxon>Dikarya</taxon>
        <taxon>Basidiomycota</taxon>
        <taxon>Agaricomycotina</taxon>
        <taxon>Agaricomycetes</taxon>
        <taxon>Phallomycetidae</taxon>
        <taxon>Geastrales</taxon>
        <taxon>Sphaerobolaceae</taxon>
        <taxon>Sphaerobolus</taxon>
    </lineage>
</organism>
<gene>
    <name evidence="2" type="ORF">M422DRAFT_276648</name>
</gene>
<evidence type="ECO:0000313" key="2">
    <source>
        <dbReference type="EMBL" id="KIJ22866.1"/>
    </source>
</evidence>
<dbReference type="Proteomes" id="UP000054279">
    <property type="component" value="Unassembled WGS sequence"/>
</dbReference>
<reference evidence="2 3" key="1">
    <citation type="submission" date="2014-06" db="EMBL/GenBank/DDBJ databases">
        <title>Evolutionary Origins and Diversification of the Mycorrhizal Mutualists.</title>
        <authorList>
            <consortium name="DOE Joint Genome Institute"/>
            <consortium name="Mycorrhizal Genomics Consortium"/>
            <person name="Kohler A."/>
            <person name="Kuo A."/>
            <person name="Nagy L.G."/>
            <person name="Floudas D."/>
            <person name="Copeland A."/>
            <person name="Barry K.W."/>
            <person name="Cichocki N."/>
            <person name="Veneault-Fourrey C."/>
            <person name="LaButti K."/>
            <person name="Lindquist E.A."/>
            <person name="Lipzen A."/>
            <person name="Lundell T."/>
            <person name="Morin E."/>
            <person name="Murat C."/>
            <person name="Riley R."/>
            <person name="Ohm R."/>
            <person name="Sun H."/>
            <person name="Tunlid A."/>
            <person name="Henrissat B."/>
            <person name="Grigoriev I.V."/>
            <person name="Hibbett D.S."/>
            <person name="Martin F."/>
        </authorList>
    </citation>
    <scope>NUCLEOTIDE SEQUENCE [LARGE SCALE GENOMIC DNA]</scope>
    <source>
        <strain evidence="2 3">SS14</strain>
    </source>
</reference>
<evidence type="ECO:0000313" key="3">
    <source>
        <dbReference type="Proteomes" id="UP000054279"/>
    </source>
</evidence>
<dbReference type="AlphaFoldDB" id="A0A0C9UBI4"/>
<name>A0A0C9UBI4_SPHS4</name>
<proteinExistence type="predicted"/>